<protein>
    <submittedName>
        <fullName evidence="4">FHA domain protein</fullName>
    </submittedName>
</protein>
<dbReference type="PROSITE" id="PS50006">
    <property type="entry name" value="FHA_DOMAIN"/>
    <property type="match status" value="1"/>
</dbReference>
<evidence type="ECO:0000259" key="3">
    <source>
        <dbReference type="PROSITE" id="PS50006"/>
    </source>
</evidence>
<dbReference type="EMBL" id="CACRYJ010000068">
    <property type="protein sequence ID" value="VZO40142.1"/>
    <property type="molecule type" value="Genomic_DNA"/>
</dbReference>
<name>A0A7M4DRP8_9MICO</name>
<reference evidence="4 5" key="1">
    <citation type="submission" date="2019-11" db="EMBL/GenBank/DDBJ databases">
        <authorList>
            <person name="Criscuolo A."/>
        </authorList>
    </citation>
    <scope>NUCLEOTIDE SEQUENCE [LARGE SCALE GENOMIC DNA]</scope>
    <source>
        <strain evidence="4">CIP111667</strain>
    </source>
</reference>
<gene>
    <name evidence="4" type="ORF">HALOF300_04844</name>
</gene>
<feature type="compositionally biased region" description="Low complexity" evidence="2">
    <location>
        <begin position="307"/>
        <end position="320"/>
    </location>
</feature>
<accession>A0A7M4DRP8</accession>
<dbReference type="CDD" id="cd00060">
    <property type="entry name" value="FHA"/>
    <property type="match status" value="1"/>
</dbReference>
<proteinExistence type="predicted"/>
<dbReference type="Pfam" id="PF00498">
    <property type="entry name" value="FHA"/>
    <property type="match status" value="1"/>
</dbReference>
<keyword evidence="5" id="KW-1185">Reference proteome</keyword>
<evidence type="ECO:0000313" key="4">
    <source>
        <dbReference type="EMBL" id="VZO40142.1"/>
    </source>
</evidence>
<feature type="compositionally biased region" description="Low complexity" evidence="2">
    <location>
        <begin position="339"/>
        <end position="348"/>
    </location>
</feature>
<feature type="region of interest" description="Disordered" evidence="2">
    <location>
        <begin position="200"/>
        <end position="233"/>
    </location>
</feature>
<feature type="compositionally biased region" description="Pro residues" evidence="2">
    <location>
        <begin position="292"/>
        <end position="306"/>
    </location>
</feature>
<evidence type="ECO:0000313" key="5">
    <source>
        <dbReference type="Proteomes" id="UP000419743"/>
    </source>
</evidence>
<keyword evidence="1" id="KW-0597">Phosphoprotein</keyword>
<feature type="region of interest" description="Disordered" evidence="2">
    <location>
        <begin position="269"/>
        <end position="391"/>
    </location>
</feature>
<dbReference type="InterPro" id="IPR008984">
    <property type="entry name" value="SMAD_FHA_dom_sf"/>
</dbReference>
<organism evidence="4 5">
    <name type="scientific">Occultella aeris</name>
    <dbReference type="NCBI Taxonomy" id="2761496"/>
    <lineage>
        <taxon>Bacteria</taxon>
        <taxon>Bacillati</taxon>
        <taxon>Actinomycetota</taxon>
        <taxon>Actinomycetes</taxon>
        <taxon>Micrococcales</taxon>
        <taxon>Ruaniaceae</taxon>
        <taxon>Occultella</taxon>
    </lineage>
</organism>
<evidence type="ECO:0000256" key="1">
    <source>
        <dbReference type="ARBA" id="ARBA00022553"/>
    </source>
</evidence>
<feature type="compositionally biased region" description="Low complexity" evidence="2">
    <location>
        <begin position="275"/>
        <end position="291"/>
    </location>
</feature>
<dbReference type="AlphaFoldDB" id="A0A7M4DRP8"/>
<comment type="caution">
    <text evidence="4">The sequence shown here is derived from an EMBL/GenBank/DDBJ whole genome shotgun (WGS) entry which is preliminary data.</text>
</comment>
<feature type="compositionally biased region" description="Pro residues" evidence="2">
    <location>
        <begin position="321"/>
        <end position="338"/>
    </location>
</feature>
<feature type="compositionally biased region" description="Pro residues" evidence="2">
    <location>
        <begin position="358"/>
        <end position="371"/>
    </location>
</feature>
<evidence type="ECO:0000256" key="2">
    <source>
        <dbReference type="SAM" id="MobiDB-lite"/>
    </source>
</evidence>
<feature type="compositionally biased region" description="Basic and acidic residues" evidence="2">
    <location>
        <begin position="381"/>
        <end position="391"/>
    </location>
</feature>
<dbReference type="Proteomes" id="UP000419743">
    <property type="component" value="Unassembled WGS sequence"/>
</dbReference>
<dbReference type="Gene3D" id="2.60.200.20">
    <property type="match status" value="1"/>
</dbReference>
<dbReference type="InterPro" id="IPR000253">
    <property type="entry name" value="FHA_dom"/>
</dbReference>
<sequence length="551" mass="56908">MKVNFDDVPARVHPGRHHLVRLPGVVAIIRTDPGTDPDAANDLLERIQTSSRTAPTAPGRDLARQLSIWLSRFEETNGVAPGFGSISASENGVAIFLYGDISVTERVADAATSPEERVALFGKDAAFTVDRLLPWPAGALQLIADDDADGELDIPEHAADALASADGPMPAWAGFHRGVTPGGGLLFGPVTDHMSEPAVADVPATSGSHLAGPDVPVPSGPGAHGPVPGSSATLSSAAYDAEAMSDGEAMAAEPASGEAVADGEAMADGEPMAEGAGAQVPPPSAAAGSSVPAPPSARAVPPPPPSGRSVVPPAPSAGTPVVPPPPTGAPVVPPPPSAGTPAAALAPPRLSELIQDGPPEPPRAPLPPAAPAPRQTAQQKAAEKAAGVKERPQDYVQGFRCSRKHLNDPRVSFCRVCGIRMDQMTGVLVEERRPPLGLLVLDVGATFVLDDNYVLGRNPESDAAVREGTLRPVRLDDTSGALSRVHAEIRLSGWDVVLIDRGSANGTYVAATDEQSWQRLAPNQHFVLTPGTHVRVGQRTFTFESSAARLR</sequence>
<feature type="domain" description="FHA" evidence="3">
    <location>
        <begin position="453"/>
        <end position="509"/>
    </location>
</feature>
<dbReference type="SUPFAM" id="SSF49879">
    <property type="entry name" value="SMAD/FHA domain"/>
    <property type="match status" value="1"/>
</dbReference>